<dbReference type="PANTHER" id="PTHR33358">
    <property type="entry name" value="F-BOX PROTEIN WITH A DOMAIN PROTEIN"/>
    <property type="match status" value="1"/>
</dbReference>
<dbReference type="AlphaFoldDB" id="A0A2K2AN68"/>
<keyword evidence="2" id="KW-1185">Reference proteome</keyword>
<evidence type="ECO:0000313" key="1">
    <source>
        <dbReference type="EMBL" id="PNT38973.1"/>
    </source>
</evidence>
<dbReference type="InterPro" id="IPR027949">
    <property type="entry name" value="Chloroplast_duf"/>
</dbReference>
<dbReference type="InParanoid" id="A0A2K2AN68"/>
<evidence type="ECO:0008006" key="3">
    <source>
        <dbReference type="Google" id="ProtNLM"/>
    </source>
</evidence>
<proteinExistence type="predicted"/>
<dbReference type="STRING" id="3694.A0A2K2AN68"/>
<dbReference type="Proteomes" id="UP000006729">
    <property type="component" value="Chromosome 4"/>
</dbReference>
<organism evidence="1 2">
    <name type="scientific">Populus trichocarpa</name>
    <name type="common">Western balsam poplar</name>
    <name type="synonym">Populus balsamifera subsp. trichocarpa</name>
    <dbReference type="NCBI Taxonomy" id="3694"/>
    <lineage>
        <taxon>Eukaryota</taxon>
        <taxon>Viridiplantae</taxon>
        <taxon>Streptophyta</taxon>
        <taxon>Embryophyta</taxon>
        <taxon>Tracheophyta</taxon>
        <taxon>Spermatophyta</taxon>
        <taxon>Magnoliopsida</taxon>
        <taxon>eudicotyledons</taxon>
        <taxon>Gunneridae</taxon>
        <taxon>Pentapetalae</taxon>
        <taxon>rosids</taxon>
        <taxon>fabids</taxon>
        <taxon>Malpighiales</taxon>
        <taxon>Salicaceae</taxon>
        <taxon>Saliceae</taxon>
        <taxon>Populus</taxon>
    </lineage>
</organism>
<gene>
    <name evidence="1" type="ORF">POPTR_004G008000</name>
</gene>
<evidence type="ECO:0000313" key="2">
    <source>
        <dbReference type="Proteomes" id="UP000006729"/>
    </source>
</evidence>
<sequence>MASLQVSGMVVSGSSSSFCSHKSSVRATINGPKIRIGPLSLPRLSSKDFIEELSIRSGGYGIPVTTQMEKGSGPKTSSSDPVVVAKLYAIMEAVADRIEMHKNIGEQRDNWNHLLLSSIHAMTLTAATMCGLAAASASGEPLAGLKVSSTILYLAATGMLAIMNKIQPSQLAEEQRNAARLFKQLHGQIQTLLSVGSPTVSDVNEATENVLALDKAYPLPLLGAMLERYPSSVEPAVWWPQQRRKQAKGIGRKIEGNGWNRELEDEMREIVGVLKRKDKADYLRLSGKALKAHKVLAFSGPLLTGLGALGSAFVGTTNPWAVILGVAGGALASVVNAMEHGGQVGMIFEMYRSNAGFFKLMEESIESNINETNVWGRENGQVYEMKVALQLGRSLSGLKNLAASSSLRNIEEDTEEEFGSKLF</sequence>
<protein>
    <recommendedName>
        <fullName evidence="3">F-box family protein</fullName>
    </recommendedName>
</protein>
<dbReference type="Pfam" id="PF14476">
    <property type="entry name" value="Chloroplast_duf"/>
    <property type="match status" value="1"/>
</dbReference>
<accession>A0A2K2AN68</accession>
<dbReference type="EMBL" id="CM009293">
    <property type="protein sequence ID" value="PNT38973.1"/>
    <property type="molecule type" value="Genomic_DNA"/>
</dbReference>
<reference evidence="1 2" key="1">
    <citation type="journal article" date="2006" name="Science">
        <title>The genome of black cottonwood, Populus trichocarpa (Torr. &amp; Gray).</title>
        <authorList>
            <person name="Tuskan G.A."/>
            <person name="Difazio S."/>
            <person name="Jansson S."/>
            <person name="Bohlmann J."/>
            <person name="Grigoriev I."/>
            <person name="Hellsten U."/>
            <person name="Putnam N."/>
            <person name="Ralph S."/>
            <person name="Rombauts S."/>
            <person name="Salamov A."/>
            <person name="Schein J."/>
            <person name="Sterck L."/>
            <person name="Aerts A."/>
            <person name="Bhalerao R.R."/>
            <person name="Bhalerao R.P."/>
            <person name="Blaudez D."/>
            <person name="Boerjan W."/>
            <person name="Brun A."/>
            <person name="Brunner A."/>
            <person name="Busov V."/>
            <person name="Campbell M."/>
            <person name="Carlson J."/>
            <person name="Chalot M."/>
            <person name="Chapman J."/>
            <person name="Chen G.L."/>
            <person name="Cooper D."/>
            <person name="Coutinho P.M."/>
            <person name="Couturier J."/>
            <person name="Covert S."/>
            <person name="Cronk Q."/>
            <person name="Cunningham R."/>
            <person name="Davis J."/>
            <person name="Degroeve S."/>
            <person name="Dejardin A."/>
            <person name="Depamphilis C."/>
            <person name="Detter J."/>
            <person name="Dirks B."/>
            <person name="Dubchak I."/>
            <person name="Duplessis S."/>
            <person name="Ehlting J."/>
            <person name="Ellis B."/>
            <person name="Gendler K."/>
            <person name="Goodstein D."/>
            <person name="Gribskov M."/>
            <person name="Grimwood J."/>
            <person name="Groover A."/>
            <person name="Gunter L."/>
            <person name="Hamberger B."/>
            <person name="Heinze B."/>
            <person name="Helariutta Y."/>
            <person name="Henrissat B."/>
            <person name="Holligan D."/>
            <person name="Holt R."/>
            <person name="Huang W."/>
            <person name="Islam-Faridi N."/>
            <person name="Jones S."/>
            <person name="Jones-Rhoades M."/>
            <person name="Jorgensen R."/>
            <person name="Joshi C."/>
            <person name="Kangasjarvi J."/>
            <person name="Karlsson J."/>
            <person name="Kelleher C."/>
            <person name="Kirkpatrick R."/>
            <person name="Kirst M."/>
            <person name="Kohler A."/>
            <person name="Kalluri U."/>
            <person name="Larimer F."/>
            <person name="Leebens-Mack J."/>
            <person name="Leple J.C."/>
            <person name="Locascio P."/>
            <person name="Lou Y."/>
            <person name="Lucas S."/>
            <person name="Martin F."/>
            <person name="Montanini B."/>
            <person name="Napoli C."/>
            <person name="Nelson D.R."/>
            <person name="Nelson C."/>
            <person name="Nieminen K."/>
            <person name="Nilsson O."/>
            <person name="Pereda V."/>
            <person name="Peter G."/>
            <person name="Philippe R."/>
            <person name="Pilate G."/>
            <person name="Poliakov A."/>
            <person name="Razumovskaya J."/>
            <person name="Richardson P."/>
            <person name="Rinaldi C."/>
            <person name="Ritland K."/>
            <person name="Rouze P."/>
            <person name="Ryaboy D."/>
            <person name="Schmutz J."/>
            <person name="Schrader J."/>
            <person name="Segerman B."/>
            <person name="Shin H."/>
            <person name="Siddiqui A."/>
            <person name="Sterky F."/>
            <person name="Terry A."/>
            <person name="Tsai C.J."/>
            <person name="Uberbacher E."/>
            <person name="Unneberg P."/>
            <person name="Vahala J."/>
            <person name="Wall K."/>
            <person name="Wessler S."/>
            <person name="Yang G."/>
            <person name="Yin T."/>
            <person name="Douglas C."/>
            <person name="Marra M."/>
            <person name="Sandberg G."/>
            <person name="Van de Peer Y."/>
            <person name="Rokhsar D."/>
        </authorList>
    </citation>
    <scope>NUCLEOTIDE SEQUENCE [LARGE SCALE GENOMIC DNA]</scope>
    <source>
        <strain evidence="2">cv. Nisqually</strain>
    </source>
</reference>
<dbReference type="PANTHER" id="PTHR33358:SF16">
    <property type="entry name" value="F-BOX PROTEIN"/>
    <property type="match status" value="1"/>
</dbReference>
<name>A0A2K2AN68_POPTR</name>